<accession>A0A1Y0L1H1</accession>
<feature type="signal peptide" evidence="2">
    <location>
        <begin position="1"/>
        <end position="23"/>
    </location>
</feature>
<proteinExistence type="predicted"/>
<dbReference type="RefSeq" id="WP_100254527.1">
    <property type="nucleotide sequence ID" value="NZ_CP015819.1"/>
</dbReference>
<reference evidence="3 4" key="1">
    <citation type="submission" date="2017-11" db="EMBL/GenBank/DDBJ databases">
        <title>Complete genome sequence of Spiroplasma clarkii CN-5 (DSM 19994).</title>
        <authorList>
            <person name="Tsai Y.-M."/>
            <person name="Chang A."/>
            <person name="Lo W.-S."/>
            <person name="Kuo C.-H."/>
        </authorList>
    </citation>
    <scope>NUCLEOTIDE SEQUENCE [LARGE SCALE GENOMIC DNA]</scope>
    <source>
        <strain evidence="3 4">CN-5</strain>
    </source>
</reference>
<protein>
    <recommendedName>
        <fullName evidence="5">Lipoprotein</fullName>
    </recommendedName>
</protein>
<gene>
    <name evidence="3" type="ORF">SCLAR_v1c06610</name>
</gene>
<evidence type="ECO:0008006" key="5">
    <source>
        <dbReference type="Google" id="ProtNLM"/>
    </source>
</evidence>
<dbReference type="Proteomes" id="UP000231179">
    <property type="component" value="Chromosome"/>
</dbReference>
<dbReference type="AlphaFoldDB" id="A0A1Y0L1H1"/>
<keyword evidence="2" id="KW-0732">Signal</keyword>
<sequence length="332" mass="36477">MKKLLGLLAGASLIATSTTTVVACNTRTLGSEYSNISSLNSIWTNSLINNVPLNLILNGNYFGTDSDGGLSSKTKLEHQLSNLISFRLSNFEKWEEVFNSGDLSFSYKFEGIEVPSDEAEMNSFFDNLIAKHKGAARISGTFKITSGSNSTNDLEFNLTAQEAFSTKLNVDNKTIEVDTPLTKFVELASDTLWLDQSKVNKTEMTTAELQAIAYQSLLTQIKNSNYSVYVNQIYSQVSASNFVLNYQALNISNLISYLMNPFKNKDEKLTFVTGNEGKLEKIEGGSSTIKDFKLFGVNVTLRSLTKIKITDGVTPTPTPPENPGTPEEASNQ</sequence>
<keyword evidence="4" id="KW-1185">Reference proteome</keyword>
<evidence type="ECO:0000256" key="2">
    <source>
        <dbReference type="SAM" id="SignalP"/>
    </source>
</evidence>
<name>A0A1Y0L1H1_9MOLU</name>
<feature type="region of interest" description="Disordered" evidence="1">
    <location>
        <begin position="310"/>
        <end position="332"/>
    </location>
</feature>
<dbReference type="PROSITE" id="PS51257">
    <property type="entry name" value="PROKAR_LIPOPROTEIN"/>
    <property type="match status" value="1"/>
</dbReference>
<dbReference type="KEGG" id="scla:SCLARK_00983"/>
<evidence type="ECO:0000313" key="3">
    <source>
        <dbReference type="EMBL" id="ATX70978.1"/>
    </source>
</evidence>
<feature type="chain" id="PRO_5012440344" description="Lipoprotein" evidence="2">
    <location>
        <begin position="24"/>
        <end position="332"/>
    </location>
</feature>
<evidence type="ECO:0000313" key="4">
    <source>
        <dbReference type="Proteomes" id="UP000231179"/>
    </source>
</evidence>
<evidence type="ECO:0000256" key="1">
    <source>
        <dbReference type="SAM" id="MobiDB-lite"/>
    </source>
</evidence>
<dbReference type="EMBL" id="CP024870">
    <property type="protein sequence ID" value="ATX70978.1"/>
    <property type="molecule type" value="Genomic_DNA"/>
</dbReference>
<dbReference type="InterPro" id="IPR054816">
    <property type="entry name" value="Lipoprotein_mollicutes-type_CS"/>
</dbReference>
<organism evidence="3 4">
    <name type="scientific">Spiroplasma clarkii</name>
    <dbReference type="NCBI Taxonomy" id="2139"/>
    <lineage>
        <taxon>Bacteria</taxon>
        <taxon>Bacillati</taxon>
        <taxon>Mycoplasmatota</taxon>
        <taxon>Mollicutes</taxon>
        <taxon>Entomoplasmatales</taxon>
        <taxon>Spiroplasmataceae</taxon>
        <taxon>Spiroplasma</taxon>
    </lineage>
</organism>
<dbReference type="NCBIfam" id="NF038029">
    <property type="entry name" value="LP_plasma"/>
    <property type="match status" value="1"/>
</dbReference>